<evidence type="ECO:0000313" key="5">
    <source>
        <dbReference type="Proteomes" id="UP001157938"/>
    </source>
</evidence>
<evidence type="ECO:0000256" key="1">
    <source>
        <dbReference type="SAM" id="SignalP"/>
    </source>
</evidence>
<dbReference type="EMBL" id="CANTFK010000017">
    <property type="protein sequence ID" value="CAI5704454.1"/>
    <property type="molecule type" value="Genomic_DNA"/>
</dbReference>
<feature type="chain" id="PRO_5043572470" description="Jacalin-type lectin domain-containing protein" evidence="1">
    <location>
        <begin position="21"/>
        <end position="678"/>
    </location>
</feature>
<dbReference type="SUPFAM" id="SSF51101">
    <property type="entry name" value="Mannose-binding lectins"/>
    <property type="match status" value="1"/>
</dbReference>
<dbReference type="SMART" id="SM00915">
    <property type="entry name" value="Jacalin"/>
    <property type="match status" value="1"/>
</dbReference>
<organism evidence="4 6">
    <name type="scientific">Peronospora farinosa</name>
    <dbReference type="NCBI Taxonomy" id="134698"/>
    <lineage>
        <taxon>Eukaryota</taxon>
        <taxon>Sar</taxon>
        <taxon>Stramenopiles</taxon>
        <taxon>Oomycota</taxon>
        <taxon>Peronosporomycetes</taxon>
        <taxon>Peronosporales</taxon>
        <taxon>Peronosporaceae</taxon>
        <taxon>Peronospora</taxon>
    </lineage>
</organism>
<dbReference type="PROSITE" id="PS51752">
    <property type="entry name" value="JACALIN_LECTIN"/>
    <property type="match status" value="1"/>
</dbReference>
<evidence type="ECO:0000313" key="4">
    <source>
        <dbReference type="EMBL" id="CAI5704454.1"/>
    </source>
</evidence>
<protein>
    <recommendedName>
        <fullName evidence="2">Jacalin-type lectin domain-containing protein</fullName>
    </recommendedName>
</protein>
<dbReference type="Pfam" id="PF01419">
    <property type="entry name" value="Jacalin"/>
    <property type="match status" value="1"/>
</dbReference>
<dbReference type="InterPro" id="IPR036404">
    <property type="entry name" value="Jacalin-like_lectin_dom_sf"/>
</dbReference>
<dbReference type="AlphaFoldDB" id="A0AAV0SNK9"/>
<evidence type="ECO:0000313" key="6">
    <source>
        <dbReference type="Proteomes" id="UP001159659"/>
    </source>
</evidence>
<dbReference type="Gene3D" id="2.100.10.30">
    <property type="entry name" value="Jacalin-like lectin domain"/>
    <property type="match status" value="1"/>
</dbReference>
<keyword evidence="1" id="KW-0732">Signal</keyword>
<sequence length="678" mass="73996">MLLLTLLQAFVLLCIIAVDGVTLDEDIQLSEAIGGSGGTAFSDIELVKFGQSPCLISIRAKKRITSVALRTETPTELMLSHGGLSGTDHSLFLKQGEYVNAMEINSGRKFRSSRIFYLKFTTNRGNSIEAGTKTNESTSITAPIGFQLSGFFGRAESELDQLGLIWTRINATTKTLTDTMGSDWYGNRIRNWVGHTIGDAKDTACYRKREQFGSGKSCPLGYNANGVSCLAQCPLSYPVTCYEQCIPQNDDCTGEILAKSAAVVAAIFNAVTAGVSSIMFESFKKAKQQFLCAANIVGVVKSLIFYLSAVRVTAPQGTTEELLTAAYQSDVVLFAMPMAVATCLGVEEFKKRYVISNYVYITVEVIVKQVIVNGDQILSTASNVFALLQQDTAMSSPDNSTVQELQVFLDSNTTCGFQLKNLTDHITAKVSEIRNKMPTATVNDIRVEISDSPLLLTDIPVATNNCMREIMEIKTLEVAFQTRDLLRKTLGTIVDQLVETNQTDMGRNVAEEEYFLDSANMALTVLGGLDPSGLLWMMSQFVQPVCGPTAFIGEIDDGTLYDALGLKTMGEAFKGSYGTWTKEGDGKMDLIFESIDTKDVTVVIHSGSEKYQKVRVPAGSTVNVTENIANLQDKVLYLDRWRQNVIGIPLTAGGSLTLWVPRASQGGHLRMHVRINVS</sequence>
<accession>A0AAV0SNK9</accession>
<keyword evidence="5" id="KW-1185">Reference proteome</keyword>
<evidence type="ECO:0000313" key="3">
    <source>
        <dbReference type="EMBL" id="CAH0485568.1"/>
    </source>
</evidence>
<proteinExistence type="predicted"/>
<dbReference type="Proteomes" id="UP001157938">
    <property type="component" value="Unassembled WGS sequence"/>
</dbReference>
<dbReference type="Proteomes" id="UP001159659">
    <property type="component" value="Unassembled WGS sequence"/>
</dbReference>
<reference evidence="4" key="2">
    <citation type="submission" date="2022-12" db="EMBL/GenBank/DDBJ databases">
        <authorList>
            <person name="Webb A."/>
        </authorList>
    </citation>
    <scope>NUCLEOTIDE SEQUENCE</scope>
    <source>
        <strain evidence="4">Pf2</strain>
    </source>
</reference>
<dbReference type="EMBL" id="CAKLBC010000256">
    <property type="protein sequence ID" value="CAH0485568.1"/>
    <property type="molecule type" value="Genomic_DNA"/>
</dbReference>
<name>A0AAV0SNK9_9STRA</name>
<gene>
    <name evidence="3" type="ORF">PFR001_LOCUS1255</name>
    <name evidence="4" type="ORF">PFR002_LOCUS175</name>
</gene>
<comment type="caution">
    <text evidence="4">The sequence shown here is derived from an EMBL/GenBank/DDBJ whole genome shotgun (WGS) entry which is preliminary data.</text>
</comment>
<dbReference type="InterPro" id="IPR001229">
    <property type="entry name" value="Jacalin-like_lectin_dom"/>
</dbReference>
<feature type="signal peptide" evidence="1">
    <location>
        <begin position="1"/>
        <end position="20"/>
    </location>
</feature>
<evidence type="ECO:0000259" key="2">
    <source>
        <dbReference type="PROSITE" id="PS51752"/>
    </source>
</evidence>
<reference evidence="3 5" key="1">
    <citation type="submission" date="2021-11" db="EMBL/GenBank/DDBJ databases">
        <authorList>
            <person name="Islam A."/>
            <person name="Islam S."/>
            <person name="Flora M.S."/>
            <person name="Rahman M."/>
            <person name="Ziaur R.M."/>
            <person name="Epstein J.H."/>
            <person name="Hassan M."/>
            <person name="Klassen M."/>
            <person name="Woodard K."/>
            <person name="Webb A."/>
            <person name="Webby R.J."/>
            <person name="El Zowalaty M.E."/>
        </authorList>
    </citation>
    <scope>NUCLEOTIDE SEQUENCE [LARGE SCALE GENOMIC DNA]</scope>
    <source>
        <strain evidence="3">Pf1</strain>
    </source>
</reference>
<feature type="domain" description="Jacalin-type lectin" evidence="2">
    <location>
        <begin position="27"/>
        <end position="168"/>
    </location>
</feature>